<feature type="compositionally biased region" description="Acidic residues" evidence="1">
    <location>
        <begin position="113"/>
        <end position="125"/>
    </location>
</feature>
<dbReference type="EMBL" id="MT142972">
    <property type="protein sequence ID" value="QJA91240.1"/>
    <property type="molecule type" value="Genomic_DNA"/>
</dbReference>
<gene>
    <name evidence="2" type="ORF">MM415B03426_0006</name>
</gene>
<protein>
    <submittedName>
        <fullName evidence="2">Uncharacterized protein</fullName>
    </submittedName>
</protein>
<name>A0A6M3L982_9ZZZZ</name>
<evidence type="ECO:0000313" key="2">
    <source>
        <dbReference type="EMBL" id="QJA91240.1"/>
    </source>
</evidence>
<evidence type="ECO:0000256" key="1">
    <source>
        <dbReference type="SAM" id="MobiDB-lite"/>
    </source>
</evidence>
<proteinExistence type="predicted"/>
<sequence>MAKKFAKMYQDASKKGAVINLTPKYLRWEHEGDQIIGAYVGHSAVTSRLGGEPYNQYLFETDEGRVKFSMGRSADNELADTFARGNIYAITYQGKEKIQGGRSVNRFQVEELGVVDDNPDEDDPDRVEGEELRTNKAPRSVKSEVKAE</sequence>
<feature type="region of interest" description="Disordered" evidence="1">
    <location>
        <begin position="111"/>
        <end position="148"/>
    </location>
</feature>
<organism evidence="2">
    <name type="scientific">viral metagenome</name>
    <dbReference type="NCBI Taxonomy" id="1070528"/>
    <lineage>
        <taxon>unclassified sequences</taxon>
        <taxon>metagenomes</taxon>
        <taxon>organismal metagenomes</taxon>
    </lineage>
</organism>
<dbReference type="AlphaFoldDB" id="A0A6M3L982"/>
<reference evidence="2" key="1">
    <citation type="submission" date="2020-03" db="EMBL/GenBank/DDBJ databases">
        <title>The deep terrestrial virosphere.</title>
        <authorList>
            <person name="Holmfeldt K."/>
            <person name="Nilsson E."/>
            <person name="Simone D."/>
            <person name="Lopez-Fernandez M."/>
            <person name="Wu X."/>
            <person name="de Brujin I."/>
            <person name="Lundin D."/>
            <person name="Andersson A."/>
            <person name="Bertilsson S."/>
            <person name="Dopson M."/>
        </authorList>
    </citation>
    <scope>NUCLEOTIDE SEQUENCE</scope>
    <source>
        <strain evidence="2">MM415B03426</strain>
    </source>
</reference>
<accession>A0A6M3L982</accession>